<reference evidence="2" key="1">
    <citation type="submission" date="2016-10" db="EMBL/GenBank/DDBJ databases">
        <authorList>
            <person name="Varghese N."/>
            <person name="Submissions S."/>
        </authorList>
    </citation>
    <scope>NUCLEOTIDE SEQUENCE [LARGE SCALE GENOMIC DNA]</scope>
    <source>
        <strain evidence="2">DSM 44234</strain>
    </source>
</reference>
<dbReference type="PROSITE" id="PS51257">
    <property type="entry name" value="PROKAR_LIPOPROTEIN"/>
    <property type="match status" value="1"/>
</dbReference>
<evidence type="ECO:0000313" key="1">
    <source>
        <dbReference type="EMBL" id="SED22039.1"/>
    </source>
</evidence>
<dbReference type="EMBL" id="FNSA01000003">
    <property type="protein sequence ID" value="SED22039.1"/>
    <property type="molecule type" value="Genomic_DNA"/>
</dbReference>
<accession>A0A1H4YVG9</accession>
<proteinExistence type="predicted"/>
<evidence type="ECO:0008006" key="3">
    <source>
        <dbReference type="Google" id="ProtNLM"/>
    </source>
</evidence>
<dbReference type="AlphaFoldDB" id="A0A1H4YVG9"/>
<keyword evidence="2" id="KW-1185">Reference proteome</keyword>
<gene>
    <name evidence="1" type="ORF">SAMN04489793_4335</name>
</gene>
<dbReference type="STRING" id="57704.SAMN04489793_4335"/>
<dbReference type="RefSeq" id="WP_068742927.1">
    <property type="nucleotide sequence ID" value="NZ_FNSA01000003.1"/>
</dbReference>
<evidence type="ECO:0000313" key="2">
    <source>
        <dbReference type="Proteomes" id="UP000182241"/>
    </source>
</evidence>
<name>A0A1H4YVG9_TSUTY</name>
<sequence length="140" mass="14853">MRARLALATVAVLVGGCSWPGGEPVVQRHCLTDDGPKLLSEARVPADAEQMGVRLVQLSSDCGLDMGSRFSIEAGPASVATLVQRMGMDRSRERGSVGSTGYWVQDRVQTPTFGSLVRDLKIDSTTTAGTVNGVLQLFTT</sequence>
<organism evidence="1 2">
    <name type="scientific">Tsukamurella tyrosinosolvens</name>
    <dbReference type="NCBI Taxonomy" id="57704"/>
    <lineage>
        <taxon>Bacteria</taxon>
        <taxon>Bacillati</taxon>
        <taxon>Actinomycetota</taxon>
        <taxon>Actinomycetes</taxon>
        <taxon>Mycobacteriales</taxon>
        <taxon>Tsukamurellaceae</taxon>
        <taxon>Tsukamurella</taxon>
    </lineage>
</organism>
<protein>
    <recommendedName>
        <fullName evidence="3">Lipoprotein</fullName>
    </recommendedName>
</protein>
<dbReference type="Proteomes" id="UP000182241">
    <property type="component" value="Unassembled WGS sequence"/>
</dbReference>
<dbReference type="OrthoDB" id="9905943at2"/>